<gene>
    <name evidence="6" type="ORF">SCODWIG_00960</name>
</gene>
<evidence type="ECO:0000256" key="2">
    <source>
        <dbReference type="ARBA" id="ARBA00022980"/>
    </source>
</evidence>
<accession>A0A376B3M9</accession>
<dbReference type="FunFam" id="6.10.250.3450:FF:000001">
    <property type="entry name" value="60S ribosomal protein L35"/>
    <property type="match status" value="1"/>
</dbReference>
<keyword evidence="3" id="KW-0687">Ribonucleoprotein</keyword>
<keyword evidence="5" id="KW-0175">Coiled coil</keyword>
<comment type="subunit">
    <text evidence="4">Component of the large ribosomal subunit (LSU). Mature yeast ribosomes consist of a small (40S) and a large (60S) subunit. The 40S small subunit contains 1 molecule of ribosomal RNA (18S rRNA) and 33 different proteins (encoded by 57 genes). The large 60S subunit contains 3 rRNA molecules (25S, 5.8S and 5S rRNA) and 46 different proteins (encoded by 81 genes). uL29 is associated with the polypeptide exit tunnel.</text>
</comment>
<evidence type="ECO:0000256" key="1">
    <source>
        <dbReference type="ARBA" id="ARBA00009254"/>
    </source>
</evidence>
<dbReference type="InterPro" id="IPR001854">
    <property type="entry name" value="Ribosomal_uL29"/>
</dbReference>
<dbReference type="VEuPathDB" id="FungiDB:SCODWIG_00960"/>
<dbReference type="InterPro" id="IPR036049">
    <property type="entry name" value="Ribosomal_uL29_sf"/>
</dbReference>
<dbReference type="GO" id="GO:0022625">
    <property type="term" value="C:cytosolic large ribosomal subunit"/>
    <property type="evidence" value="ECO:0007669"/>
    <property type="project" value="InterPro"/>
</dbReference>
<evidence type="ECO:0000256" key="4">
    <source>
        <dbReference type="ARBA" id="ARBA00064105"/>
    </source>
</evidence>
<dbReference type="Pfam" id="PF00831">
    <property type="entry name" value="Ribosomal_L29"/>
    <property type="match status" value="1"/>
</dbReference>
<dbReference type="InterPro" id="IPR045059">
    <property type="entry name" value="Ribosomal_uL29_euk"/>
</dbReference>
<proteinExistence type="inferred from homology"/>
<dbReference type="Proteomes" id="UP000262825">
    <property type="component" value="Unassembled WGS sequence"/>
</dbReference>
<dbReference type="GO" id="GO:0003729">
    <property type="term" value="F:mRNA binding"/>
    <property type="evidence" value="ECO:0007669"/>
    <property type="project" value="TreeGrafter"/>
</dbReference>
<organism evidence="6 7">
    <name type="scientific">Saccharomycodes ludwigii</name>
    <dbReference type="NCBI Taxonomy" id="36035"/>
    <lineage>
        <taxon>Eukaryota</taxon>
        <taxon>Fungi</taxon>
        <taxon>Dikarya</taxon>
        <taxon>Ascomycota</taxon>
        <taxon>Saccharomycotina</taxon>
        <taxon>Saccharomycetes</taxon>
        <taxon>Saccharomycodales</taxon>
        <taxon>Saccharomycodaceae</taxon>
        <taxon>Saccharomycodes</taxon>
    </lineage>
</organism>
<evidence type="ECO:0000256" key="3">
    <source>
        <dbReference type="ARBA" id="ARBA00023274"/>
    </source>
</evidence>
<protein>
    <submittedName>
        <fullName evidence="6">Probable 60S ribosomal protein L35-B</fullName>
    </submittedName>
</protein>
<dbReference type="InterPro" id="IPR018254">
    <property type="entry name" value="Ribosomal_uL29_CS"/>
</dbReference>
<name>A0A376B3M9_9ASCO</name>
<dbReference type="Gene3D" id="6.10.250.3450">
    <property type="match status" value="1"/>
</dbReference>
<evidence type="ECO:0000313" key="6">
    <source>
        <dbReference type="EMBL" id="SSD59199.1"/>
    </source>
</evidence>
<dbReference type="PROSITE" id="PS00579">
    <property type="entry name" value="RIBOSOMAL_L29"/>
    <property type="match status" value="1"/>
</dbReference>
<dbReference type="GO" id="GO:0030687">
    <property type="term" value="C:preribosome, large subunit precursor"/>
    <property type="evidence" value="ECO:0007669"/>
    <property type="project" value="UniProtKB-ARBA"/>
</dbReference>
<dbReference type="AlphaFoldDB" id="A0A376B3M9"/>
<dbReference type="GO" id="GO:0000463">
    <property type="term" value="P:maturation of LSU-rRNA from tricistronic rRNA transcript (SSU-rRNA, 5.8S rRNA, LSU-rRNA)"/>
    <property type="evidence" value="ECO:0007669"/>
    <property type="project" value="InterPro"/>
</dbReference>
<dbReference type="GO" id="GO:0002181">
    <property type="term" value="P:cytoplasmic translation"/>
    <property type="evidence" value="ECO:0007669"/>
    <property type="project" value="UniProtKB-ARBA"/>
</dbReference>
<dbReference type="EMBL" id="UFAJ01000105">
    <property type="protein sequence ID" value="SSD59199.1"/>
    <property type="molecule type" value="Genomic_DNA"/>
</dbReference>
<dbReference type="GO" id="GO:0003735">
    <property type="term" value="F:structural constituent of ribosome"/>
    <property type="evidence" value="ECO:0007669"/>
    <property type="project" value="InterPro"/>
</dbReference>
<keyword evidence="7" id="KW-1185">Reference proteome</keyword>
<dbReference type="SUPFAM" id="SSF46561">
    <property type="entry name" value="Ribosomal protein L29 (L29p)"/>
    <property type="match status" value="1"/>
</dbReference>
<evidence type="ECO:0000256" key="5">
    <source>
        <dbReference type="SAM" id="Coils"/>
    </source>
</evidence>
<sequence length="143" mass="16650">MSLKHLNFRADTFLVIKRKNIFKQAGVKAYELKTQSKEQLESKLVDLKKELADLKVQKLSKPSLPKINTVRKNIARVLTIINLNQRQAVADLYKGKKYQPKSLRGKKTRSLRRALTKFEATRITEKQKKKQIAFPQRKYAIKA</sequence>
<reference evidence="7" key="1">
    <citation type="submission" date="2018-06" db="EMBL/GenBank/DDBJ databases">
        <authorList>
            <person name="Guldener U."/>
        </authorList>
    </citation>
    <scope>NUCLEOTIDE SEQUENCE [LARGE SCALE GENOMIC DNA]</scope>
    <source>
        <strain evidence="7">UTAD17</strain>
    </source>
</reference>
<dbReference type="FunFam" id="1.10.287.310:FF:000002">
    <property type="entry name" value="60S ribosomal protein L35"/>
    <property type="match status" value="1"/>
</dbReference>
<dbReference type="Gene3D" id="1.10.287.310">
    <property type="match status" value="1"/>
</dbReference>
<comment type="similarity">
    <text evidence="1">Belongs to the universal ribosomal protein uL29 family.</text>
</comment>
<keyword evidence="2 6" id="KW-0689">Ribosomal protein</keyword>
<feature type="coiled-coil region" evidence="5">
    <location>
        <begin position="30"/>
        <end position="57"/>
    </location>
</feature>
<dbReference type="CDD" id="cd00427">
    <property type="entry name" value="Ribosomal_L29_HIP"/>
    <property type="match status" value="1"/>
</dbReference>
<dbReference type="PANTHER" id="PTHR45722">
    <property type="entry name" value="60S RIBOSOMAL PROTEIN L35"/>
    <property type="match status" value="1"/>
</dbReference>
<evidence type="ECO:0000313" key="7">
    <source>
        <dbReference type="Proteomes" id="UP000262825"/>
    </source>
</evidence>
<dbReference type="NCBIfam" id="TIGR00012">
    <property type="entry name" value="L29"/>
    <property type="match status" value="1"/>
</dbReference>
<dbReference type="PANTHER" id="PTHR45722:SF2">
    <property type="entry name" value="LARGE RIBOSOMAL SUBUNIT PROTEIN UL29-RELATED"/>
    <property type="match status" value="1"/>
</dbReference>
<dbReference type="HAMAP" id="MF_00374">
    <property type="entry name" value="Ribosomal_uL29"/>
    <property type="match status" value="1"/>
</dbReference>